<dbReference type="AlphaFoldDB" id="A0A5M9JB59"/>
<dbReference type="EMBL" id="VICG01000012">
    <property type="protein sequence ID" value="KAA8566471.1"/>
    <property type="molecule type" value="Genomic_DNA"/>
</dbReference>
<dbReference type="Proteomes" id="UP000322873">
    <property type="component" value="Unassembled WGS sequence"/>
</dbReference>
<evidence type="ECO:0000256" key="3">
    <source>
        <dbReference type="ARBA" id="ARBA00022692"/>
    </source>
</evidence>
<gene>
    <name evidence="8" type="ORF">EYC84_009033</name>
</gene>
<dbReference type="Pfam" id="PF05875">
    <property type="entry name" value="Ceramidase"/>
    <property type="match status" value="1"/>
</dbReference>
<evidence type="ECO:0000256" key="4">
    <source>
        <dbReference type="ARBA" id="ARBA00022801"/>
    </source>
</evidence>
<comment type="caution">
    <text evidence="8">The sequence shown here is derived from an EMBL/GenBank/DDBJ whole genome shotgun (WGS) entry which is preliminary data.</text>
</comment>
<name>A0A5M9JB59_MONFR</name>
<feature type="binding site" evidence="7">
    <location>
        <position position="37"/>
    </location>
    <ligand>
        <name>Ca(2+)</name>
        <dbReference type="ChEBI" id="CHEBI:29108"/>
    </ligand>
</feature>
<dbReference type="GO" id="GO:0006672">
    <property type="term" value="P:ceramide metabolic process"/>
    <property type="evidence" value="ECO:0007669"/>
    <property type="project" value="InterPro"/>
</dbReference>
<evidence type="ECO:0000256" key="5">
    <source>
        <dbReference type="ARBA" id="ARBA00022989"/>
    </source>
</evidence>
<dbReference type="InterPro" id="IPR008901">
    <property type="entry name" value="ACER"/>
</dbReference>
<keyword evidence="7" id="KW-0479">Metal-binding</keyword>
<evidence type="ECO:0000256" key="2">
    <source>
        <dbReference type="ARBA" id="ARBA00009780"/>
    </source>
</evidence>
<keyword evidence="3" id="KW-0812">Transmembrane</keyword>
<keyword evidence="7" id="KW-0106">Calcium</keyword>
<feature type="binding site" evidence="7">
    <location>
        <position position="24"/>
    </location>
    <ligand>
        <name>Ca(2+)</name>
        <dbReference type="ChEBI" id="CHEBI:29108"/>
    </ligand>
</feature>
<proteinExistence type="inferred from homology"/>
<evidence type="ECO:0000256" key="7">
    <source>
        <dbReference type="PIRSR" id="PIRSR608901-1"/>
    </source>
</evidence>
<accession>A0A5M9JB59</accession>
<evidence type="ECO:0000256" key="6">
    <source>
        <dbReference type="ARBA" id="ARBA00023136"/>
    </source>
</evidence>
<keyword evidence="4" id="KW-0378">Hydrolase</keyword>
<evidence type="ECO:0000313" key="9">
    <source>
        <dbReference type="Proteomes" id="UP000322873"/>
    </source>
</evidence>
<evidence type="ECO:0000313" key="8">
    <source>
        <dbReference type="EMBL" id="KAA8566471.1"/>
    </source>
</evidence>
<feature type="binding site" evidence="7">
    <location>
        <position position="26"/>
    </location>
    <ligand>
        <name>Ca(2+)</name>
        <dbReference type="ChEBI" id="CHEBI:29108"/>
    </ligand>
</feature>
<keyword evidence="9" id="KW-1185">Reference proteome</keyword>
<dbReference type="GO" id="GO:0046872">
    <property type="term" value="F:metal ion binding"/>
    <property type="evidence" value="ECO:0007669"/>
    <property type="project" value="UniProtKB-KW"/>
</dbReference>
<sequence length="73" mass="8240">MLPSAPYPPAGTGYWGPVTSTINWCEEDYYATIYSAEIIWTRRRVSRGLYQLSGYWGGEHVVPFDFDLSDAAS</sequence>
<keyword evidence="6" id="KW-0472">Membrane</keyword>
<dbReference type="GO" id="GO:0016811">
    <property type="term" value="F:hydrolase activity, acting on carbon-nitrogen (but not peptide) bonds, in linear amides"/>
    <property type="evidence" value="ECO:0007669"/>
    <property type="project" value="InterPro"/>
</dbReference>
<organism evidence="8 9">
    <name type="scientific">Monilinia fructicola</name>
    <name type="common">Brown rot fungus</name>
    <name type="synonym">Ciboria fructicola</name>
    <dbReference type="NCBI Taxonomy" id="38448"/>
    <lineage>
        <taxon>Eukaryota</taxon>
        <taxon>Fungi</taxon>
        <taxon>Dikarya</taxon>
        <taxon>Ascomycota</taxon>
        <taxon>Pezizomycotina</taxon>
        <taxon>Leotiomycetes</taxon>
        <taxon>Helotiales</taxon>
        <taxon>Sclerotiniaceae</taxon>
        <taxon>Monilinia</taxon>
    </lineage>
</organism>
<evidence type="ECO:0000256" key="1">
    <source>
        <dbReference type="ARBA" id="ARBA00004141"/>
    </source>
</evidence>
<keyword evidence="5" id="KW-1133">Transmembrane helix</keyword>
<protein>
    <submittedName>
        <fullName evidence="8">Uncharacterized protein</fullName>
    </submittedName>
</protein>
<dbReference type="VEuPathDB" id="FungiDB:MFRU_042g00010"/>
<comment type="subcellular location">
    <subcellularLocation>
        <location evidence="1">Membrane</location>
        <topology evidence="1">Multi-pass membrane protein</topology>
    </subcellularLocation>
</comment>
<comment type="similarity">
    <text evidence="2">Belongs to the alkaline ceramidase family.</text>
</comment>
<reference evidence="8 9" key="1">
    <citation type="submission" date="2019-06" db="EMBL/GenBank/DDBJ databases">
        <title>Genome Sequence of the Brown Rot Fungal Pathogen Monilinia fructicola.</title>
        <authorList>
            <person name="De Miccolis Angelini R.M."/>
            <person name="Landi L."/>
            <person name="Abate D."/>
            <person name="Pollastro S."/>
            <person name="Romanazzi G."/>
            <person name="Faretra F."/>
        </authorList>
    </citation>
    <scope>NUCLEOTIDE SEQUENCE [LARGE SCALE GENOMIC DNA]</scope>
    <source>
        <strain evidence="8 9">Mfrc123</strain>
    </source>
</reference>
<dbReference type="GO" id="GO:0016020">
    <property type="term" value="C:membrane"/>
    <property type="evidence" value="ECO:0007669"/>
    <property type="project" value="UniProtKB-SubCell"/>
</dbReference>